<evidence type="ECO:0008006" key="8">
    <source>
        <dbReference type="Google" id="ProtNLM"/>
    </source>
</evidence>
<feature type="compositionally biased region" description="Basic and acidic residues" evidence="1">
    <location>
        <begin position="1"/>
        <end position="12"/>
    </location>
</feature>
<name>A0A1G4HJV2_PLAVI</name>
<feature type="region of interest" description="Disordered" evidence="1">
    <location>
        <begin position="1"/>
        <end position="178"/>
    </location>
</feature>
<evidence type="ECO:0000313" key="7">
    <source>
        <dbReference type="Proteomes" id="UP000305196"/>
    </source>
</evidence>
<dbReference type="Proteomes" id="UP000196402">
    <property type="component" value="Chromosome 14"/>
</dbReference>
<dbReference type="Gene3D" id="3.30.70.330">
    <property type="match status" value="1"/>
</dbReference>
<reference evidence="5 6" key="1">
    <citation type="submission" date="2016-07" db="EMBL/GenBank/DDBJ databases">
        <authorList>
            <consortium name="Pathogen Informatics"/>
        </authorList>
    </citation>
    <scope>NUCLEOTIDE SEQUENCE [LARGE SCALE GENOMIC DNA]</scope>
</reference>
<dbReference type="VEuPathDB" id="PlasmoDB:PVW1_140013800"/>
<evidence type="ECO:0000313" key="2">
    <source>
        <dbReference type="EMBL" id="SCO69653.1"/>
    </source>
</evidence>
<dbReference type="AlphaFoldDB" id="A0A1G4HJV2"/>
<organism evidence="3 7">
    <name type="scientific">Plasmodium vivax</name>
    <name type="common">malaria parasite P. vivax</name>
    <dbReference type="NCBI Taxonomy" id="5855"/>
    <lineage>
        <taxon>Eukaryota</taxon>
        <taxon>Sar</taxon>
        <taxon>Alveolata</taxon>
        <taxon>Apicomplexa</taxon>
        <taxon>Aconoidasida</taxon>
        <taxon>Haemosporida</taxon>
        <taxon>Plasmodiidae</taxon>
        <taxon>Plasmodium</taxon>
        <taxon>Plasmodium (Plasmodium)</taxon>
    </lineage>
</organism>
<dbReference type="InterPro" id="IPR012677">
    <property type="entry name" value="Nucleotide-bd_a/b_plait_sf"/>
</dbReference>
<feature type="compositionally biased region" description="Acidic residues" evidence="1">
    <location>
        <begin position="91"/>
        <end position="110"/>
    </location>
</feature>
<dbReference type="EMBL" id="LT615252">
    <property type="protein sequence ID" value="SCO69653.1"/>
    <property type="molecule type" value="Genomic_DNA"/>
</dbReference>
<feature type="compositionally biased region" description="Acidic residues" evidence="1">
    <location>
        <begin position="22"/>
        <end position="55"/>
    </location>
</feature>
<feature type="compositionally biased region" description="Basic and acidic residues" evidence="1">
    <location>
        <begin position="111"/>
        <end position="123"/>
    </location>
</feature>
<evidence type="ECO:0000313" key="3">
    <source>
        <dbReference type="EMBL" id="SCO75143.1"/>
    </source>
</evidence>
<dbReference type="VEuPathDB" id="PlasmoDB:PVPAM_140015100"/>
<proteinExistence type="predicted"/>
<accession>A0A1G4HJV2</accession>
<evidence type="ECO:0000313" key="4">
    <source>
        <dbReference type="EMBL" id="VUZ98601.1"/>
    </source>
</evidence>
<dbReference type="eggNOG" id="ENOG502T12N">
    <property type="taxonomic scope" value="Eukaryota"/>
</dbReference>
<dbReference type="VEuPathDB" id="PlasmoDB:PVP01_1407600"/>
<dbReference type="Proteomes" id="UP000220605">
    <property type="component" value="Chromosome 14"/>
</dbReference>
<evidence type="ECO:0000313" key="6">
    <source>
        <dbReference type="Proteomes" id="UP000220605"/>
    </source>
</evidence>
<protein>
    <recommendedName>
        <fullName evidence="8">RRM domain-containing protein</fullName>
    </recommendedName>
</protein>
<dbReference type="EMBL" id="LT615269">
    <property type="protein sequence ID" value="SCO75143.1"/>
    <property type="molecule type" value="Genomic_DNA"/>
</dbReference>
<dbReference type="VEuPathDB" id="PlasmoDB:PVX_122170"/>
<evidence type="ECO:0000256" key="1">
    <source>
        <dbReference type="SAM" id="MobiDB-lite"/>
    </source>
</evidence>
<dbReference type="OrthoDB" id="378345at2759"/>
<evidence type="ECO:0000313" key="5">
    <source>
        <dbReference type="Proteomes" id="UP000196402"/>
    </source>
</evidence>
<dbReference type="EMBL" id="LT635625">
    <property type="protein sequence ID" value="VUZ98601.1"/>
    <property type="molecule type" value="Genomic_DNA"/>
</dbReference>
<dbReference type="Proteomes" id="UP000305196">
    <property type="component" value="Chromosome 14"/>
</dbReference>
<gene>
    <name evidence="3" type="ORF">PVC01_140013000</name>
    <name evidence="4" type="ORF">PVP01_1407600</name>
    <name evidence="2" type="ORF">PVT01_140012600</name>
</gene>
<sequence length="359" mass="41627">MLGKRKLGEAQKQKKKKKWIEELDDDSEEIDLDCLNNLEEEERADLEKEDEEVNQEEEKNDASSMAVVGGGDEAVTENGNNKKKKRYDWMSSDDEDISSEEDEEEEEVELEEKGKEKEQEQGGEKTYSSGGTHLKPDNAAEQQGTRSRHSSEVKGGGENGNVGYHPNGTKYDTYNGHGKRGNIRKIPIDERRSHSDDGPVEIIENINKYSINPLDIKLEEIEHLVTYVYFNNIHFSCVTEHLVEFLENFTKNKILQINSDKSTNHTIIYKYDERKNDTVLINKFPHYGKLFVHVKNYQDVLRLLKLNETQFMGRIIKSAQAYKKKNSFFILQAPAHYKYFIQVVASEKNKNSMNYVWMR</sequence>